<name>A0A0E9UZJ7_ANGAN</name>
<dbReference type="AlphaFoldDB" id="A0A0E9UZJ7"/>
<sequence>MLLISRFMLSSQVMHMKVFFPDRSQCSCRWAP</sequence>
<organism evidence="1">
    <name type="scientific">Anguilla anguilla</name>
    <name type="common">European freshwater eel</name>
    <name type="synonym">Muraena anguilla</name>
    <dbReference type="NCBI Taxonomy" id="7936"/>
    <lineage>
        <taxon>Eukaryota</taxon>
        <taxon>Metazoa</taxon>
        <taxon>Chordata</taxon>
        <taxon>Craniata</taxon>
        <taxon>Vertebrata</taxon>
        <taxon>Euteleostomi</taxon>
        <taxon>Actinopterygii</taxon>
        <taxon>Neopterygii</taxon>
        <taxon>Teleostei</taxon>
        <taxon>Anguilliformes</taxon>
        <taxon>Anguillidae</taxon>
        <taxon>Anguilla</taxon>
    </lineage>
</organism>
<dbReference type="EMBL" id="GBXM01037298">
    <property type="protein sequence ID" value="JAH71279.1"/>
    <property type="molecule type" value="Transcribed_RNA"/>
</dbReference>
<evidence type="ECO:0000313" key="1">
    <source>
        <dbReference type="EMBL" id="JAH71279.1"/>
    </source>
</evidence>
<protein>
    <submittedName>
        <fullName evidence="1">Uncharacterized protein</fullName>
    </submittedName>
</protein>
<accession>A0A0E9UZJ7</accession>
<proteinExistence type="predicted"/>
<reference evidence="1" key="2">
    <citation type="journal article" date="2015" name="Fish Shellfish Immunol.">
        <title>Early steps in the European eel (Anguilla anguilla)-Vibrio vulnificus interaction in the gills: Role of the RtxA13 toxin.</title>
        <authorList>
            <person name="Callol A."/>
            <person name="Pajuelo D."/>
            <person name="Ebbesson L."/>
            <person name="Teles M."/>
            <person name="MacKenzie S."/>
            <person name="Amaro C."/>
        </authorList>
    </citation>
    <scope>NUCLEOTIDE SEQUENCE</scope>
</reference>
<reference evidence="1" key="1">
    <citation type="submission" date="2014-11" db="EMBL/GenBank/DDBJ databases">
        <authorList>
            <person name="Amaro Gonzalez C."/>
        </authorList>
    </citation>
    <scope>NUCLEOTIDE SEQUENCE</scope>
</reference>